<evidence type="ECO:0000259" key="2">
    <source>
        <dbReference type="Pfam" id="PF00144"/>
    </source>
</evidence>
<dbReference type="InterPro" id="IPR021860">
    <property type="entry name" value="Peptidase_S12_Pab87-rel_C"/>
</dbReference>
<organism evidence="4 5">
    <name type="scientific">Chitinophaga niabensis</name>
    <dbReference type="NCBI Taxonomy" id="536979"/>
    <lineage>
        <taxon>Bacteria</taxon>
        <taxon>Pseudomonadati</taxon>
        <taxon>Bacteroidota</taxon>
        <taxon>Chitinophagia</taxon>
        <taxon>Chitinophagales</taxon>
        <taxon>Chitinophagaceae</taxon>
        <taxon>Chitinophaga</taxon>
    </lineage>
</organism>
<reference evidence="4 5" key="1">
    <citation type="submission" date="2016-11" db="EMBL/GenBank/DDBJ databases">
        <authorList>
            <person name="Jaros S."/>
            <person name="Januszkiewicz K."/>
            <person name="Wedrychowicz H."/>
        </authorList>
    </citation>
    <scope>NUCLEOTIDE SEQUENCE [LARGE SCALE GENOMIC DNA]</scope>
    <source>
        <strain evidence="4 5">DSM 24787</strain>
    </source>
</reference>
<dbReference type="AlphaFoldDB" id="A0A1N6D5I2"/>
<feature type="chain" id="PRO_5012726410" evidence="1">
    <location>
        <begin position="34"/>
        <end position="611"/>
    </location>
</feature>
<dbReference type="PANTHER" id="PTHR46825:SF15">
    <property type="entry name" value="BETA-LACTAMASE-RELATED DOMAIN-CONTAINING PROTEIN"/>
    <property type="match status" value="1"/>
</dbReference>
<feature type="signal peptide" evidence="1">
    <location>
        <begin position="1"/>
        <end position="33"/>
    </location>
</feature>
<dbReference type="EMBL" id="FSRA01000001">
    <property type="protein sequence ID" value="SIN66052.1"/>
    <property type="molecule type" value="Genomic_DNA"/>
</dbReference>
<dbReference type="Gene3D" id="3.40.710.10">
    <property type="entry name" value="DD-peptidase/beta-lactamase superfamily"/>
    <property type="match status" value="1"/>
</dbReference>
<proteinExistence type="predicted"/>
<dbReference type="Pfam" id="PF00144">
    <property type="entry name" value="Beta-lactamase"/>
    <property type="match status" value="1"/>
</dbReference>
<evidence type="ECO:0000259" key="3">
    <source>
        <dbReference type="Pfam" id="PF11954"/>
    </source>
</evidence>
<dbReference type="InterPro" id="IPR001466">
    <property type="entry name" value="Beta-lactam-related"/>
</dbReference>
<keyword evidence="1" id="KW-0732">Signal</keyword>
<dbReference type="SUPFAM" id="SSF56601">
    <property type="entry name" value="beta-lactamase/transpeptidase-like"/>
    <property type="match status" value="1"/>
</dbReference>
<protein>
    <submittedName>
        <fullName evidence="4">CubicO group peptidase, beta-lactamase class C family</fullName>
    </submittedName>
</protein>
<dbReference type="STRING" id="536979.SAMN04488055_0305"/>
<dbReference type="Pfam" id="PF11954">
    <property type="entry name" value="DUF3471"/>
    <property type="match status" value="1"/>
</dbReference>
<feature type="domain" description="Peptidase S12 Pab87-related C-terminal" evidence="3">
    <location>
        <begin position="420"/>
        <end position="506"/>
    </location>
</feature>
<sequence>MLAGKSRLIAYIYGMKKVLLCLCSLALCKVTLAQQDPRLKSLDTLAETVLKNWHGAGFAVAVIEKDKVIYAKGFGYRDVEKKLPVTPNTQFAIGSCTKSFTAALVGLLNQEGKLDIDKPVRDYLPSLKFYDDKMNDQITLRDMMCHRTGLSRYDLSWFMFNTASKDSLIQRIQYHEPSAPIRTKWQYNNWMFLAQGVVAEKLTGKSWEENIEERFFRKLDMKNSNLNIDGLKQHAEPAIGYTVENDRPKKMDYYNINGMAPAGSINSSVMDMSNWVITWINGGKFKGKEIIPPGYVTQAISSQMSMGGGAPPKSVPDVHSVAYGFGWMLTSYRGHYEVEHGGNINGFSASTSFYPTDSIGIVILTNQNGSTIPTIIRYEIADKLLGLKDIAWNKYYLDKAKQPPQPKDTAAKEVVKGADVSRPAQDFTGYYDNRGYGKFEITEKNDSLFVQLPDGNSWYLLHYCYDIYDPVLVDKEKGVNKDNKYPWRFTFRTDEQGNISTVSIPVESPVKPTIFTRTEKALALNADSLKKYEGEYTMGPMTAKVYRKGGAELFLFVQGQPEYTLIPTGKDKFSLKGLTGFSVRFTVNDQGETTEAVFLQPNGTFKVPRKK</sequence>
<evidence type="ECO:0000256" key="1">
    <source>
        <dbReference type="SAM" id="SignalP"/>
    </source>
</evidence>
<gene>
    <name evidence="4" type="ORF">SAMN04488055_0305</name>
</gene>
<dbReference type="Proteomes" id="UP000185003">
    <property type="component" value="Unassembled WGS sequence"/>
</dbReference>
<accession>A0A1N6D5I2</accession>
<evidence type="ECO:0000313" key="4">
    <source>
        <dbReference type="EMBL" id="SIN66052.1"/>
    </source>
</evidence>
<feature type="domain" description="Beta-lactamase-related" evidence="2">
    <location>
        <begin position="51"/>
        <end position="371"/>
    </location>
</feature>
<evidence type="ECO:0000313" key="5">
    <source>
        <dbReference type="Proteomes" id="UP000185003"/>
    </source>
</evidence>
<dbReference type="Gene3D" id="2.40.128.600">
    <property type="match status" value="1"/>
</dbReference>
<dbReference type="InterPro" id="IPR012338">
    <property type="entry name" value="Beta-lactam/transpept-like"/>
</dbReference>
<keyword evidence="5" id="KW-1185">Reference proteome</keyword>
<dbReference type="PANTHER" id="PTHR46825">
    <property type="entry name" value="D-ALANYL-D-ALANINE-CARBOXYPEPTIDASE/ENDOPEPTIDASE AMPH"/>
    <property type="match status" value="1"/>
</dbReference>
<name>A0A1N6D5I2_9BACT</name>
<dbReference type="InterPro" id="IPR050491">
    <property type="entry name" value="AmpC-like"/>
</dbReference>